<dbReference type="SMART" id="SM00409">
    <property type="entry name" value="IG"/>
    <property type="match status" value="1"/>
</dbReference>
<evidence type="ECO:0000259" key="1">
    <source>
        <dbReference type="PROSITE" id="PS50835"/>
    </source>
</evidence>
<dbReference type="AlphaFoldDB" id="A0A8C4JCV8"/>
<keyword evidence="3" id="KW-1185">Reference proteome</keyword>
<reference evidence="2" key="2">
    <citation type="submission" date="2025-09" db="UniProtKB">
        <authorList>
            <consortium name="Ensembl"/>
        </authorList>
    </citation>
    <scope>IDENTIFICATION</scope>
</reference>
<dbReference type="InterPro" id="IPR013783">
    <property type="entry name" value="Ig-like_fold"/>
</dbReference>
<dbReference type="Gene3D" id="2.60.40.10">
    <property type="entry name" value="Immunoglobulins"/>
    <property type="match status" value="1"/>
</dbReference>
<name>A0A8C4JCV8_DRONO</name>
<dbReference type="InterPro" id="IPR007110">
    <property type="entry name" value="Ig-like_dom"/>
</dbReference>
<dbReference type="Proteomes" id="UP000694423">
    <property type="component" value="Unplaced"/>
</dbReference>
<dbReference type="InterPro" id="IPR036179">
    <property type="entry name" value="Ig-like_dom_sf"/>
</dbReference>
<dbReference type="PROSITE" id="PS50835">
    <property type="entry name" value="IG_LIKE"/>
    <property type="match status" value="1"/>
</dbReference>
<evidence type="ECO:0000313" key="3">
    <source>
        <dbReference type="Proteomes" id="UP000694423"/>
    </source>
</evidence>
<reference evidence="2" key="1">
    <citation type="submission" date="2025-08" db="UniProtKB">
        <authorList>
            <consortium name="Ensembl"/>
        </authorList>
    </citation>
    <scope>IDENTIFICATION</scope>
</reference>
<dbReference type="SUPFAM" id="SSF48726">
    <property type="entry name" value="Immunoglobulin"/>
    <property type="match status" value="1"/>
</dbReference>
<dbReference type="Ensembl" id="ENSDNVT00000007375.1">
    <property type="protein sequence ID" value="ENSDNVP00000006115.1"/>
    <property type="gene ID" value="ENSDNVG00000004376.1"/>
</dbReference>
<evidence type="ECO:0000313" key="2">
    <source>
        <dbReference type="Ensembl" id="ENSDNVP00000006115.1"/>
    </source>
</evidence>
<feature type="domain" description="Ig-like" evidence="1">
    <location>
        <begin position="35"/>
        <end position="123"/>
    </location>
</feature>
<dbReference type="Pfam" id="PF13927">
    <property type="entry name" value="Ig_3"/>
    <property type="match status" value="1"/>
</dbReference>
<protein>
    <recommendedName>
        <fullName evidence="1">Ig-like domain-containing protein</fullName>
    </recommendedName>
</protein>
<proteinExistence type="predicted"/>
<sequence>ELFGLAERCGLCCGKERILIYNMLEIIYTSGMKYMEEGGTLTLNCTIRHRQDQSSQLEAHWYKKAGNQNEMEFGKELECLQLSHSSDPSTSVVSFLLLKIQSVNQSDSGRYQCRAKIMNAALTAVGHFIRVNVTVLYTSTIY</sequence>
<organism evidence="2 3">
    <name type="scientific">Dromaius novaehollandiae</name>
    <name type="common">Emu</name>
    <dbReference type="NCBI Taxonomy" id="8790"/>
    <lineage>
        <taxon>Eukaryota</taxon>
        <taxon>Metazoa</taxon>
        <taxon>Chordata</taxon>
        <taxon>Craniata</taxon>
        <taxon>Vertebrata</taxon>
        <taxon>Euteleostomi</taxon>
        <taxon>Archelosauria</taxon>
        <taxon>Archosauria</taxon>
        <taxon>Dinosauria</taxon>
        <taxon>Saurischia</taxon>
        <taxon>Theropoda</taxon>
        <taxon>Coelurosauria</taxon>
        <taxon>Aves</taxon>
        <taxon>Palaeognathae</taxon>
        <taxon>Casuariiformes</taxon>
        <taxon>Dromaiidae</taxon>
        <taxon>Dromaius</taxon>
    </lineage>
</organism>
<dbReference type="InterPro" id="IPR003599">
    <property type="entry name" value="Ig_sub"/>
</dbReference>
<accession>A0A8C4JCV8</accession>